<dbReference type="GO" id="GO:0004553">
    <property type="term" value="F:hydrolase activity, hydrolyzing O-glycosyl compounds"/>
    <property type="evidence" value="ECO:0007669"/>
    <property type="project" value="InterPro"/>
</dbReference>
<reference evidence="3" key="1">
    <citation type="submission" date="2020-10" db="EMBL/GenBank/DDBJ databases">
        <authorList>
            <person name="Gilroy R."/>
        </authorList>
    </citation>
    <scope>NUCLEOTIDE SEQUENCE</scope>
    <source>
        <strain evidence="3">CHK195-4489</strain>
    </source>
</reference>
<feature type="domain" description="Dockerin" evidence="2">
    <location>
        <begin position="593"/>
        <end position="660"/>
    </location>
</feature>
<dbReference type="EMBL" id="DVMM01000115">
    <property type="protein sequence ID" value="HIU29757.1"/>
    <property type="molecule type" value="Genomic_DNA"/>
</dbReference>
<name>A0A9D1I8R9_9CLOT</name>
<dbReference type="AlphaFoldDB" id="A0A9D1I8R9"/>
<feature type="chain" id="PRO_5039520425" description="Dockerin domain-containing protein" evidence="1">
    <location>
        <begin position="23"/>
        <end position="662"/>
    </location>
</feature>
<keyword evidence="1" id="KW-0732">Signal</keyword>
<organism evidence="3 4">
    <name type="scientific">Candidatus Egerieisoma faecipullorum</name>
    <dbReference type="NCBI Taxonomy" id="2840963"/>
    <lineage>
        <taxon>Bacteria</taxon>
        <taxon>Bacillati</taxon>
        <taxon>Bacillota</taxon>
        <taxon>Clostridia</taxon>
        <taxon>Eubacteriales</taxon>
        <taxon>Clostridiaceae</taxon>
        <taxon>Clostridiaceae incertae sedis</taxon>
        <taxon>Candidatus Egerieisoma</taxon>
    </lineage>
</organism>
<evidence type="ECO:0000313" key="4">
    <source>
        <dbReference type="Proteomes" id="UP000824089"/>
    </source>
</evidence>
<dbReference type="Pfam" id="PF00404">
    <property type="entry name" value="Dockerin_1"/>
    <property type="match status" value="1"/>
</dbReference>
<dbReference type="PROSITE" id="PS51766">
    <property type="entry name" value="DOCKERIN"/>
    <property type="match status" value="1"/>
</dbReference>
<dbReference type="CDD" id="cd14256">
    <property type="entry name" value="Dockerin_I"/>
    <property type="match status" value="1"/>
</dbReference>
<dbReference type="Proteomes" id="UP000824089">
    <property type="component" value="Unassembled WGS sequence"/>
</dbReference>
<feature type="signal peptide" evidence="1">
    <location>
        <begin position="1"/>
        <end position="22"/>
    </location>
</feature>
<gene>
    <name evidence="3" type="ORF">IAD50_05615</name>
</gene>
<dbReference type="Gene3D" id="1.10.1330.10">
    <property type="entry name" value="Dockerin domain"/>
    <property type="match status" value="1"/>
</dbReference>
<dbReference type="InterPro" id="IPR016134">
    <property type="entry name" value="Dockerin_dom"/>
</dbReference>
<evidence type="ECO:0000256" key="1">
    <source>
        <dbReference type="SAM" id="SignalP"/>
    </source>
</evidence>
<sequence>MKRSVSLLVVLAMIVTTFAGFATVAAQDDFAINFDSAFGLGSISATPTAQEHTFFYTKGESKTAGGWFGGAFPEGTTLIYTINDGAEQAIGTSNAEEAVQNAVKGIVKDATLFYRFSMDLTQTLNDSYQEGVAQNVEIYAKKPDGSKVLLATFKTDLAKKVSLDKALFYEGDPITVTYNNADAENNDWLCIYKEPEEGQEYGPQPNDYVSEQYAYVDGSGTVVFNDPQNAVEGNDRTAVPIGEDDYSQNIIVYNKDSISTLAPGKYHAVILGGESWYDVECEKVEFEVIAKDLITAENGDYTVNLSLLEGVSQNWASHGYPDLISQNLGYNNSWPIGLFDLSGFESVEVTYATDMGFEAKKEDMTLTSCFALMSENVTIGCANQTEYSNADKIIALANCTDASVLNPDAASWARGERTAVIDVSESTYQGPIALSHFNSTGNTALVVGIKFIAKEQPADEKTISMEKTTYEVGEPIQISYTGAVRDNSDWLCIYAGADSTYGEEGGPISVQYAYIGGDGTIVFNDPQNQVEGNDRTATSSELDKAYNETDKIFFQVGKDTPLPVLPAGTYHAVILGGESWYNVESDKIVFTVEEKIIGDANGDDVVNGADATLLLQYLAEWDVVVDESNADVNCDGELNGKDATLLLQYLADWDVELGPQTA</sequence>
<protein>
    <recommendedName>
        <fullName evidence="2">Dockerin domain-containing protein</fullName>
    </recommendedName>
</protein>
<evidence type="ECO:0000313" key="3">
    <source>
        <dbReference type="EMBL" id="HIU29757.1"/>
    </source>
</evidence>
<accession>A0A9D1I8R9</accession>
<dbReference type="GO" id="GO:0000272">
    <property type="term" value="P:polysaccharide catabolic process"/>
    <property type="evidence" value="ECO:0007669"/>
    <property type="project" value="InterPro"/>
</dbReference>
<comment type="caution">
    <text evidence="3">The sequence shown here is derived from an EMBL/GenBank/DDBJ whole genome shotgun (WGS) entry which is preliminary data.</text>
</comment>
<proteinExistence type="predicted"/>
<dbReference type="InterPro" id="IPR002105">
    <property type="entry name" value="Dockerin_1_rpt"/>
</dbReference>
<dbReference type="SUPFAM" id="SSF63446">
    <property type="entry name" value="Type I dockerin domain"/>
    <property type="match status" value="1"/>
</dbReference>
<reference evidence="3" key="2">
    <citation type="journal article" date="2021" name="PeerJ">
        <title>Extensive microbial diversity within the chicken gut microbiome revealed by metagenomics and culture.</title>
        <authorList>
            <person name="Gilroy R."/>
            <person name="Ravi A."/>
            <person name="Getino M."/>
            <person name="Pursley I."/>
            <person name="Horton D.L."/>
            <person name="Alikhan N.F."/>
            <person name="Baker D."/>
            <person name="Gharbi K."/>
            <person name="Hall N."/>
            <person name="Watson M."/>
            <person name="Adriaenssens E.M."/>
            <person name="Foster-Nyarko E."/>
            <person name="Jarju S."/>
            <person name="Secka A."/>
            <person name="Antonio M."/>
            <person name="Oren A."/>
            <person name="Chaudhuri R.R."/>
            <person name="La Ragione R."/>
            <person name="Hildebrand F."/>
            <person name="Pallen M.J."/>
        </authorList>
    </citation>
    <scope>NUCLEOTIDE SEQUENCE</scope>
    <source>
        <strain evidence="3">CHK195-4489</strain>
    </source>
</reference>
<evidence type="ECO:0000259" key="2">
    <source>
        <dbReference type="PROSITE" id="PS51766"/>
    </source>
</evidence>
<dbReference type="InterPro" id="IPR036439">
    <property type="entry name" value="Dockerin_dom_sf"/>
</dbReference>